<dbReference type="AlphaFoldDB" id="A0A248TIG8"/>
<feature type="compositionally biased region" description="Low complexity" evidence="1">
    <location>
        <begin position="62"/>
        <end position="73"/>
    </location>
</feature>
<feature type="region of interest" description="Disordered" evidence="1">
    <location>
        <begin position="61"/>
        <end position="102"/>
    </location>
</feature>
<evidence type="ECO:0000256" key="1">
    <source>
        <dbReference type="SAM" id="MobiDB-lite"/>
    </source>
</evidence>
<dbReference type="InterPro" id="IPR035218">
    <property type="entry name" value="DUF5327"/>
</dbReference>
<dbReference type="Pfam" id="PF17261">
    <property type="entry name" value="DUF5327"/>
    <property type="match status" value="1"/>
</dbReference>
<sequence length="102" mass="11275">MVDEVGEYMSISIEKMLSKMEAEISEAKGLNESAVRERVHAIKTLCEVILDQQSTGAVRAAQTQQQPMVTTQTNIPSPQQVSLNEKPMKMGDEANGESIFDF</sequence>
<protein>
    <recommendedName>
        <fullName evidence="4">YwdI family protein</fullName>
    </recommendedName>
</protein>
<evidence type="ECO:0008006" key="4">
    <source>
        <dbReference type="Google" id="ProtNLM"/>
    </source>
</evidence>
<dbReference type="EMBL" id="CP022983">
    <property type="protein sequence ID" value="ASV67961.1"/>
    <property type="molecule type" value="Genomic_DNA"/>
</dbReference>
<reference evidence="2 3" key="1">
    <citation type="submission" date="2017-08" db="EMBL/GenBank/DDBJ databases">
        <title>Complete Genome Sequence of Bacillus kochii Oregon-R-modENCODE STRAIN BDGP4, isolated from Drosophila melanogaster gut.</title>
        <authorList>
            <person name="Wan K.H."/>
            <person name="Yu C."/>
            <person name="Park S."/>
            <person name="Hammonds A.S."/>
            <person name="Booth B.W."/>
            <person name="Celniker S.E."/>
        </authorList>
    </citation>
    <scope>NUCLEOTIDE SEQUENCE [LARGE SCALE GENOMIC DNA]</scope>
    <source>
        <strain evidence="2 3">BDGP4</strain>
    </source>
</reference>
<dbReference type="KEGG" id="bko:CKF48_11965"/>
<feature type="compositionally biased region" description="Polar residues" evidence="1">
    <location>
        <begin position="74"/>
        <end position="83"/>
    </location>
</feature>
<dbReference type="Proteomes" id="UP000215137">
    <property type="component" value="Chromosome"/>
</dbReference>
<evidence type="ECO:0000313" key="3">
    <source>
        <dbReference type="Proteomes" id="UP000215137"/>
    </source>
</evidence>
<name>A0A248TIG8_9BACI</name>
<organism evidence="2 3">
    <name type="scientific">Cytobacillus kochii</name>
    <dbReference type="NCBI Taxonomy" id="859143"/>
    <lineage>
        <taxon>Bacteria</taxon>
        <taxon>Bacillati</taxon>
        <taxon>Bacillota</taxon>
        <taxon>Bacilli</taxon>
        <taxon>Bacillales</taxon>
        <taxon>Bacillaceae</taxon>
        <taxon>Cytobacillus</taxon>
    </lineage>
</organism>
<accession>A0A248TIG8</accession>
<proteinExistence type="predicted"/>
<gene>
    <name evidence="2" type="ORF">CKF48_11965</name>
</gene>
<keyword evidence="3" id="KW-1185">Reference proteome</keyword>
<evidence type="ECO:0000313" key="2">
    <source>
        <dbReference type="EMBL" id="ASV67961.1"/>
    </source>
</evidence>